<dbReference type="InterPro" id="IPR004380">
    <property type="entry name" value="Asp_race"/>
</dbReference>
<dbReference type="InterPro" id="IPR001920">
    <property type="entry name" value="Asp/Glu_race"/>
</dbReference>
<evidence type="ECO:0000256" key="2">
    <source>
        <dbReference type="ARBA" id="ARBA00023235"/>
    </source>
</evidence>
<dbReference type="InterPro" id="IPR033134">
    <property type="entry name" value="Asp/Glu_racemase_AS_2"/>
</dbReference>
<proteinExistence type="inferred from homology"/>
<dbReference type="NCBIfam" id="TIGR00035">
    <property type="entry name" value="asp_race"/>
    <property type="match status" value="1"/>
</dbReference>
<evidence type="ECO:0000313" key="3">
    <source>
        <dbReference type="EMBL" id="KYG75008.1"/>
    </source>
</evidence>
<name>A0A150X8F8_ROSEK</name>
<dbReference type="OrthoDB" id="9803739at2"/>
<accession>A0A150X8F8</accession>
<reference evidence="3" key="1">
    <citation type="submission" date="2016-01" db="EMBL/GenBank/DDBJ databases">
        <title>Genome sequencing of Roseivirga ehrenbergii KMM 6017.</title>
        <authorList>
            <person name="Selvaratnam C."/>
            <person name="Thevarajoo S."/>
            <person name="Goh K.M."/>
            <person name="Ee R."/>
            <person name="Chan K.-G."/>
            <person name="Chong C.S."/>
        </authorList>
    </citation>
    <scope>NUCLEOTIDE SEQUENCE [LARGE SCALE GENOMIC DNA]</scope>
    <source>
        <strain evidence="3">KMM 6017</strain>
    </source>
</reference>
<keyword evidence="4" id="KW-1185">Reference proteome</keyword>
<dbReference type="InterPro" id="IPR015942">
    <property type="entry name" value="Asp/Glu/hydantoin_racemase"/>
</dbReference>
<evidence type="ECO:0008006" key="5">
    <source>
        <dbReference type="Google" id="ProtNLM"/>
    </source>
</evidence>
<comment type="caution">
    <text evidence="3">The sequence shown here is derived from an EMBL/GenBank/DDBJ whole genome shotgun (WGS) entry which is preliminary data.</text>
</comment>
<dbReference type="STRING" id="279360.MB14_07350"/>
<dbReference type="GO" id="GO:0047661">
    <property type="term" value="F:amino-acid racemase activity"/>
    <property type="evidence" value="ECO:0007669"/>
    <property type="project" value="InterPro"/>
</dbReference>
<sequence>MKTIGLIGGTSWHSTLEYYRDINQAVNEHFEDNTNPPLVLYNLNQSLIHQYQREGNWAAIADMIIDAGKRLQLAGAEALMCCANTPHKVFDTVNEILEAPMLHIADATAQAIKRKGINKVCFIGTKFTMEADFITGRIGQSGIEVLVPEIPEVIEELHRIIQKELTFGRVEESSKQYVLNTINKMISQGAEGVILGCTEFPLMISESDLNVPIFNTTHIHSQAAVDFILGKD</sequence>
<keyword evidence="2" id="KW-0413">Isomerase</keyword>
<dbReference type="PANTHER" id="PTHR21198">
    <property type="entry name" value="GLUTAMATE RACEMASE"/>
    <property type="match status" value="1"/>
</dbReference>
<evidence type="ECO:0000313" key="4">
    <source>
        <dbReference type="Proteomes" id="UP000075583"/>
    </source>
</evidence>
<dbReference type="AlphaFoldDB" id="A0A150X8F8"/>
<dbReference type="SUPFAM" id="SSF53681">
    <property type="entry name" value="Aspartate/glutamate racemase"/>
    <property type="match status" value="2"/>
</dbReference>
<organism evidence="3 4">
    <name type="scientific">Roseivirga ehrenbergii (strain DSM 102268 / JCM 13514 / KCTC 12282 / NCIMB 14502 / KMM 6017)</name>
    <dbReference type="NCBI Taxonomy" id="279360"/>
    <lineage>
        <taxon>Bacteria</taxon>
        <taxon>Pseudomonadati</taxon>
        <taxon>Bacteroidota</taxon>
        <taxon>Cytophagia</taxon>
        <taxon>Cytophagales</taxon>
        <taxon>Roseivirgaceae</taxon>
        <taxon>Roseivirga</taxon>
    </lineage>
</organism>
<dbReference type="PANTHER" id="PTHR21198:SF7">
    <property type="entry name" value="ASPARTATE-GLUTAMATE RACEMASE FAMILY"/>
    <property type="match status" value="1"/>
</dbReference>
<evidence type="ECO:0000256" key="1">
    <source>
        <dbReference type="ARBA" id="ARBA00007847"/>
    </source>
</evidence>
<dbReference type="Pfam" id="PF01177">
    <property type="entry name" value="Asp_Glu_race"/>
    <property type="match status" value="1"/>
</dbReference>
<protein>
    <recommendedName>
        <fullName evidence="5">Aspartate racemase</fullName>
    </recommendedName>
</protein>
<comment type="similarity">
    <text evidence="1">Belongs to the aspartate/glutamate racemases family.</text>
</comment>
<gene>
    <name evidence="3" type="ORF">MB14_07350</name>
</gene>
<dbReference type="EMBL" id="LQZQ01000045">
    <property type="protein sequence ID" value="KYG75008.1"/>
    <property type="molecule type" value="Genomic_DNA"/>
</dbReference>
<dbReference type="PROSITE" id="PS00924">
    <property type="entry name" value="ASP_GLU_RACEMASE_2"/>
    <property type="match status" value="1"/>
</dbReference>
<dbReference type="RefSeq" id="WP_062592549.1">
    <property type="nucleotide sequence ID" value="NZ_LQZQ01000045.1"/>
</dbReference>
<dbReference type="Proteomes" id="UP000075583">
    <property type="component" value="Unassembled WGS sequence"/>
</dbReference>
<dbReference type="Gene3D" id="3.40.50.1860">
    <property type="match status" value="2"/>
</dbReference>